<proteinExistence type="predicted"/>
<name>A0AAE0LGE0_9CHLO</name>
<comment type="caution">
    <text evidence="2">The sequence shown here is derived from an EMBL/GenBank/DDBJ whole genome shotgun (WGS) entry which is preliminary data.</text>
</comment>
<dbReference type="Proteomes" id="UP001190700">
    <property type="component" value="Unassembled WGS sequence"/>
</dbReference>
<evidence type="ECO:0000313" key="3">
    <source>
        <dbReference type="Proteomes" id="UP001190700"/>
    </source>
</evidence>
<dbReference type="EMBL" id="LGRX02002660">
    <property type="protein sequence ID" value="KAK3283760.1"/>
    <property type="molecule type" value="Genomic_DNA"/>
</dbReference>
<dbReference type="AlphaFoldDB" id="A0AAE0LGE0"/>
<reference evidence="2 3" key="1">
    <citation type="journal article" date="2015" name="Genome Biol. Evol.">
        <title>Comparative Genomics of a Bacterivorous Green Alga Reveals Evolutionary Causalities and Consequences of Phago-Mixotrophic Mode of Nutrition.</title>
        <authorList>
            <person name="Burns J.A."/>
            <person name="Paasch A."/>
            <person name="Narechania A."/>
            <person name="Kim E."/>
        </authorList>
    </citation>
    <scope>NUCLEOTIDE SEQUENCE [LARGE SCALE GENOMIC DNA]</scope>
    <source>
        <strain evidence="2 3">PLY_AMNH</strain>
    </source>
</reference>
<protein>
    <submittedName>
        <fullName evidence="2">Uncharacterized protein</fullName>
    </submittedName>
</protein>
<feature type="region of interest" description="Disordered" evidence="1">
    <location>
        <begin position="43"/>
        <end position="66"/>
    </location>
</feature>
<evidence type="ECO:0000256" key="1">
    <source>
        <dbReference type="SAM" id="MobiDB-lite"/>
    </source>
</evidence>
<keyword evidence="3" id="KW-1185">Reference proteome</keyword>
<organism evidence="2 3">
    <name type="scientific">Cymbomonas tetramitiformis</name>
    <dbReference type="NCBI Taxonomy" id="36881"/>
    <lineage>
        <taxon>Eukaryota</taxon>
        <taxon>Viridiplantae</taxon>
        <taxon>Chlorophyta</taxon>
        <taxon>Pyramimonadophyceae</taxon>
        <taxon>Pyramimonadales</taxon>
        <taxon>Pyramimonadaceae</taxon>
        <taxon>Cymbomonas</taxon>
    </lineage>
</organism>
<accession>A0AAE0LGE0</accession>
<sequence>MCKTCGEEGSVAYSGNTSNLRSHPPHVHTDLFCKLVSKKKAEDVSSDSSPKAGTLQAMLPPVSEDRRDELHKIEGEHDVELRDIFDYILQGSHIPPTDKLAVQYILKLSVMGKDKAKAEIAKLKVEGILPSIAGDIRSEGG</sequence>
<evidence type="ECO:0000313" key="2">
    <source>
        <dbReference type="EMBL" id="KAK3283760.1"/>
    </source>
</evidence>
<gene>
    <name evidence="2" type="ORF">CYMTET_8560</name>
</gene>